<protein>
    <submittedName>
        <fullName evidence="2">Uncharacterized protein</fullName>
    </submittedName>
</protein>
<gene>
    <name evidence="2" type="ORF">BN10_120024</name>
</gene>
<feature type="compositionally biased region" description="Basic residues" evidence="1">
    <location>
        <begin position="7"/>
        <end position="19"/>
    </location>
</feature>
<accession>N0DXX0</accession>
<proteinExistence type="predicted"/>
<feature type="region of interest" description="Disordered" evidence="1">
    <location>
        <begin position="1"/>
        <end position="26"/>
    </location>
</feature>
<evidence type="ECO:0000313" key="3">
    <source>
        <dbReference type="Proteomes" id="UP000013167"/>
    </source>
</evidence>
<dbReference type="HOGENOM" id="CLU_3417130_0_0_11"/>
<sequence>MRDLIPQRKKRPTRVRKLPKVPSRES</sequence>
<dbReference type="EMBL" id="CAIZ01000024">
    <property type="protein sequence ID" value="CCH68827.1"/>
    <property type="molecule type" value="Genomic_DNA"/>
</dbReference>
<name>N0DXX0_9MICO</name>
<reference evidence="2 3" key="1">
    <citation type="journal article" date="2013" name="ISME J.">
        <title>A metabolic model for members of the genus Tetrasphaera involved in enhanced biological phosphorus removal.</title>
        <authorList>
            <person name="Kristiansen R."/>
            <person name="Nguyen H.T.T."/>
            <person name="Saunders A.M."/>
            <person name="Nielsen J.L."/>
            <person name="Wimmer R."/>
            <person name="Le V.Q."/>
            <person name="McIlroy S.J."/>
            <person name="Petrovski S."/>
            <person name="Seviour R.J."/>
            <person name="Calteau A."/>
            <person name="Nielsen K.L."/>
            <person name="Nielsen P.H."/>
        </authorList>
    </citation>
    <scope>NUCLEOTIDE SEQUENCE [LARGE SCALE GENOMIC DNA]</scope>
    <source>
        <strain evidence="2 3">Lp2</strain>
    </source>
</reference>
<dbReference type="AlphaFoldDB" id="N0DXX0"/>
<keyword evidence="3" id="KW-1185">Reference proteome</keyword>
<organism evidence="2 3">
    <name type="scientific">Phycicoccus elongatus Lp2</name>
    <dbReference type="NCBI Taxonomy" id="1193181"/>
    <lineage>
        <taxon>Bacteria</taxon>
        <taxon>Bacillati</taxon>
        <taxon>Actinomycetota</taxon>
        <taxon>Actinomycetes</taxon>
        <taxon>Micrococcales</taxon>
        <taxon>Intrasporangiaceae</taxon>
        <taxon>Phycicoccus</taxon>
    </lineage>
</organism>
<evidence type="ECO:0000256" key="1">
    <source>
        <dbReference type="SAM" id="MobiDB-lite"/>
    </source>
</evidence>
<comment type="caution">
    <text evidence="2">The sequence shown here is derived from an EMBL/GenBank/DDBJ whole genome shotgun (WGS) entry which is preliminary data.</text>
</comment>
<dbReference type="Proteomes" id="UP000013167">
    <property type="component" value="Unassembled WGS sequence"/>
</dbReference>
<evidence type="ECO:0000313" key="2">
    <source>
        <dbReference type="EMBL" id="CCH68827.1"/>
    </source>
</evidence>